<dbReference type="EMBL" id="LNXV01000034">
    <property type="protein sequence ID" value="KTC77871.1"/>
    <property type="molecule type" value="Genomic_DNA"/>
</dbReference>
<dbReference type="STRING" id="29422.Lbru_2764"/>
<dbReference type="OrthoDB" id="9805906at2"/>
<reference evidence="2 3" key="1">
    <citation type="submission" date="2015-11" db="EMBL/GenBank/DDBJ databases">
        <title>Genomic analysis of 38 Legionella species identifies large and diverse effector repertoires.</title>
        <authorList>
            <person name="Burstein D."/>
            <person name="Amaro F."/>
            <person name="Zusman T."/>
            <person name="Lifshitz Z."/>
            <person name="Cohen O."/>
            <person name="Gilbert J.A."/>
            <person name="Pupko T."/>
            <person name="Shuman H.A."/>
            <person name="Segal G."/>
        </authorList>
    </citation>
    <scope>NUCLEOTIDE SEQUENCE [LARGE SCALE GENOMIC DNA]</scope>
    <source>
        <strain evidence="2 3">ATCC 43878</strain>
    </source>
</reference>
<proteinExistence type="predicted"/>
<feature type="domain" description="Peptidase C39-like" evidence="1">
    <location>
        <begin position="124"/>
        <end position="198"/>
    </location>
</feature>
<evidence type="ECO:0000313" key="2">
    <source>
        <dbReference type="EMBL" id="KTC77871.1"/>
    </source>
</evidence>
<evidence type="ECO:0000313" key="3">
    <source>
        <dbReference type="Proteomes" id="UP000054742"/>
    </source>
</evidence>
<gene>
    <name evidence="2" type="ORF">Lbru_2764</name>
</gene>
<keyword evidence="3" id="KW-1185">Reference proteome</keyword>
<accession>A0A0W0S2U3</accession>
<sequence length="239" mass="27280">MIDLTIHTQPDDETCGPTSLHAIYRYYGLDLDLAEVIKNVERSLSGGTLAPMLGKHALLHGFKVILYINNLNIFDPTWFDYEQGKACQNLLRIKLNAQMKHKRTKGIVHASRAYLDYLELGGEVRFRTLSVQLLKDYFAQNIPILTGLSATYLYRSSRERYINSEAIYDDIRGTPCGHFVVLCGYDDKKRLVVVADPHRENPISEDNYYKVSSNRLINAIMVGVLTYDANLIIIQPKEH</sequence>
<dbReference type="InterPro" id="IPR039564">
    <property type="entry name" value="Peptidase_C39-like"/>
</dbReference>
<dbReference type="Gene3D" id="3.90.70.10">
    <property type="entry name" value="Cysteine proteinases"/>
    <property type="match status" value="2"/>
</dbReference>
<dbReference type="Pfam" id="PF13529">
    <property type="entry name" value="Peptidase_C39_2"/>
    <property type="match status" value="1"/>
</dbReference>
<name>A0A0W0S2U3_9GAMM</name>
<protein>
    <recommendedName>
        <fullName evidence="1">Peptidase C39-like domain-containing protein</fullName>
    </recommendedName>
</protein>
<dbReference type="RefSeq" id="WP_058442741.1">
    <property type="nucleotide sequence ID" value="NZ_CAAAHU010000011.1"/>
</dbReference>
<dbReference type="Proteomes" id="UP000054742">
    <property type="component" value="Unassembled WGS sequence"/>
</dbReference>
<dbReference type="PATRIC" id="fig|29422.6.peg.2931"/>
<organism evidence="2 3">
    <name type="scientific">Legionella brunensis</name>
    <dbReference type="NCBI Taxonomy" id="29422"/>
    <lineage>
        <taxon>Bacteria</taxon>
        <taxon>Pseudomonadati</taxon>
        <taxon>Pseudomonadota</taxon>
        <taxon>Gammaproteobacteria</taxon>
        <taxon>Legionellales</taxon>
        <taxon>Legionellaceae</taxon>
        <taxon>Legionella</taxon>
    </lineage>
</organism>
<comment type="caution">
    <text evidence="2">The sequence shown here is derived from an EMBL/GenBank/DDBJ whole genome shotgun (WGS) entry which is preliminary data.</text>
</comment>
<dbReference type="AlphaFoldDB" id="A0A0W0S2U3"/>
<evidence type="ECO:0000259" key="1">
    <source>
        <dbReference type="Pfam" id="PF13529"/>
    </source>
</evidence>